<evidence type="ECO:0000313" key="3">
    <source>
        <dbReference type="EMBL" id="MBK9716098.1"/>
    </source>
</evidence>
<evidence type="ECO:0000256" key="1">
    <source>
        <dbReference type="ARBA" id="ARBA00022679"/>
    </source>
</evidence>
<dbReference type="AlphaFoldDB" id="A0A9D7XFV5"/>
<dbReference type="EMBL" id="JADKFW010000004">
    <property type="protein sequence ID" value="MBK9716098.1"/>
    <property type="molecule type" value="Genomic_DNA"/>
</dbReference>
<organism evidence="3 4">
    <name type="scientific">Candidatus Defluviibacterium haderslevense</name>
    <dbReference type="NCBI Taxonomy" id="2981993"/>
    <lineage>
        <taxon>Bacteria</taxon>
        <taxon>Pseudomonadati</taxon>
        <taxon>Bacteroidota</taxon>
        <taxon>Saprospiria</taxon>
        <taxon>Saprospirales</taxon>
        <taxon>Saprospiraceae</taxon>
        <taxon>Candidatus Defluviibacterium</taxon>
    </lineage>
</organism>
<dbReference type="Pfam" id="PF00583">
    <property type="entry name" value="Acetyltransf_1"/>
    <property type="match status" value="1"/>
</dbReference>
<dbReference type="InterPro" id="IPR050769">
    <property type="entry name" value="NAT_camello-type"/>
</dbReference>
<keyword evidence="1" id="KW-0808">Transferase</keyword>
<evidence type="ECO:0000313" key="4">
    <source>
        <dbReference type="Proteomes" id="UP000808349"/>
    </source>
</evidence>
<dbReference type="CDD" id="cd04301">
    <property type="entry name" value="NAT_SF"/>
    <property type="match status" value="1"/>
</dbReference>
<sequence length="168" mass="19462">MKPAYIFRSGNSDDIDQIKKLTLFAYMQFRNVISDENARVWEESLGNEMTYKELFHIATCFVCEYKGKIVGSGFLILHGNPYKWFQSDWAYIRLVAVYPDCEGKGIGKQLTQLCIDAATSAGEKTITLHTSEFQNAARHIYESMGFIKLMDLELMYGKQYYLYTLRLE</sequence>
<protein>
    <submittedName>
        <fullName evidence="3">GNAT family N-acetyltransferase</fullName>
    </submittedName>
</protein>
<dbReference type="InterPro" id="IPR016181">
    <property type="entry name" value="Acyl_CoA_acyltransferase"/>
</dbReference>
<dbReference type="PANTHER" id="PTHR13947">
    <property type="entry name" value="GNAT FAMILY N-ACETYLTRANSFERASE"/>
    <property type="match status" value="1"/>
</dbReference>
<reference evidence="3 4" key="1">
    <citation type="submission" date="2020-10" db="EMBL/GenBank/DDBJ databases">
        <title>Connecting structure to function with the recovery of over 1000 high-quality activated sludge metagenome-assembled genomes encoding full-length rRNA genes using long-read sequencing.</title>
        <authorList>
            <person name="Singleton C.M."/>
            <person name="Petriglieri F."/>
            <person name="Kristensen J.M."/>
            <person name="Kirkegaard R.H."/>
            <person name="Michaelsen T.Y."/>
            <person name="Andersen M.H."/>
            <person name="Karst S.M."/>
            <person name="Dueholm M.S."/>
            <person name="Nielsen P.H."/>
            <person name="Albertsen M."/>
        </authorList>
    </citation>
    <scope>NUCLEOTIDE SEQUENCE [LARGE SCALE GENOMIC DNA]</scope>
    <source>
        <strain evidence="3">Ribe_18-Q3-R11-54_BAT3C.373</strain>
    </source>
</reference>
<dbReference type="GO" id="GO:0008080">
    <property type="term" value="F:N-acetyltransferase activity"/>
    <property type="evidence" value="ECO:0007669"/>
    <property type="project" value="InterPro"/>
</dbReference>
<accession>A0A9D7XFV5</accession>
<dbReference type="PANTHER" id="PTHR13947:SF37">
    <property type="entry name" value="LD18367P"/>
    <property type="match status" value="1"/>
</dbReference>
<feature type="domain" description="N-acetyltransferase" evidence="2">
    <location>
        <begin position="16"/>
        <end position="168"/>
    </location>
</feature>
<dbReference type="Proteomes" id="UP000808349">
    <property type="component" value="Unassembled WGS sequence"/>
</dbReference>
<gene>
    <name evidence="3" type="ORF">IPO85_00965</name>
</gene>
<dbReference type="SUPFAM" id="SSF55729">
    <property type="entry name" value="Acyl-CoA N-acyltransferases (Nat)"/>
    <property type="match status" value="1"/>
</dbReference>
<proteinExistence type="predicted"/>
<dbReference type="Gene3D" id="3.40.630.30">
    <property type="match status" value="1"/>
</dbReference>
<dbReference type="InterPro" id="IPR000182">
    <property type="entry name" value="GNAT_dom"/>
</dbReference>
<evidence type="ECO:0000259" key="2">
    <source>
        <dbReference type="PROSITE" id="PS51186"/>
    </source>
</evidence>
<comment type="caution">
    <text evidence="3">The sequence shown here is derived from an EMBL/GenBank/DDBJ whole genome shotgun (WGS) entry which is preliminary data.</text>
</comment>
<name>A0A9D7XFV5_9BACT</name>
<dbReference type="PROSITE" id="PS51186">
    <property type="entry name" value="GNAT"/>
    <property type="match status" value="1"/>
</dbReference>